<feature type="compositionally biased region" description="Polar residues" evidence="1">
    <location>
        <begin position="167"/>
        <end position="201"/>
    </location>
</feature>
<feature type="compositionally biased region" description="Low complexity" evidence="1">
    <location>
        <begin position="300"/>
        <end position="311"/>
    </location>
</feature>
<gene>
    <name evidence="3" type="ORF">ACE1CA_06815</name>
</gene>
<feature type="region of interest" description="Disordered" evidence="1">
    <location>
        <begin position="160"/>
        <end position="208"/>
    </location>
</feature>
<proteinExistence type="predicted"/>
<feature type="region of interest" description="Disordered" evidence="1">
    <location>
        <begin position="1"/>
        <end position="39"/>
    </location>
</feature>
<dbReference type="EMBL" id="JBHFNT010000058">
    <property type="protein sequence ID" value="MFB2834228.1"/>
    <property type="molecule type" value="Genomic_DNA"/>
</dbReference>
<feature type="compositionally biased region" description="Polar residues" evidence="1">
    <location>
        <begin position="288"/>
        <end position="297"/>
    </location>
</feature>
<sequence length="587" mass="62937">MSSNNGNSNNNNGNINSPADNSKWDESSMAQLLGLQERDLSPSINSESLTYQENDNVISSAELFDEPDLDPQKAKTQPSLSGNPLAKFGLVGLGMFAVFFVGGLLLNNIMVTKIQPIPSAQPVQPPLANKKDDPGNVTETGKLKTELALGKQEEQLAALNRYKTPKNRNLTSQSKSSTSVEVAPKSQNNPSTSVQRVAQQPYSPPPRTITRTEIRYVPQVRYVPQPVASRVTPVLTRSNPAPVTPAPTRTERTPVTPIAEAPQRVEIDPMKQWMSLAKLGSYGDATVDKNSNAQSGDEQVASTASSSTTASVAVASVPKATPVIRTVKSQNKNATAEEASILAGEEANILTGTPVADVRNLQVGQLVNGVLATPVIWSGGTTADSGNDRATASGKTSQAQEQTEQFVVRLEQPLVDESGQVLLPSGSMAVFAVNSVHSSGLINCDARALIVNGQEYRLPPGVISIRGEDGKPLTASKWNDKGPEIASMDASTVIFGSLANVGRILNQPRSEEYSDFNSSFGSQQRTRIDRGKPNLLGAVLEGGMTPLLQQIQRRNERAIASIQARPNLWYVSANQKVTVFVNRSFDF</sequence>
<dbReference type="Proteomes" id="UP001576780">
    <property type="component" value="Unassembled WGS sequence"/>
</dbReference>
<evidence type="ECO:0000256" key="1">
    <source>
        <dbReference type="SAM" id="MobiDB-lite"/>
    </source>
</evidence>
<evidence type="ECO:0000256" key="2">
    <source>
        <dbReference type="SAM" id="Phobius"/>
    </source>
</evidence>
<keyword evidence="2" id="KW-1133">Transmembrane helix</keyword>
<reference evidence="3 4" key="1">
    <citation type="submission" date="2024-09" db="EMBL/GenBank/DDBJ databases">
        <title>Floridaenema gen nov. (Aerosakkonemataceae, Aerosakkonematales ord. nov., Cyanobacteria) from benthic tropical and subtropical fresh waters, with the description of four new species.</title>
        <authorList>
            <person name="Moretto J.A."/>
            <person name="Berthold D.E."/>
            <person name="Lefler F.W."/>
            <person name="Huang I.-S."/>
            <person name="Laughinghouse H. IV."/>
        </authorList>
    </citation>
    <scope>NUCLEOTIDE SEQUENCE [LARGE SCALE GENOMIC DNA]</scope>
    <source>
        <strain evidence="3 4">BLCC-F167</strain>
    </source>
</reference>
<keyword evidence="2" id="KW-0472">Membrane</keyword>
<feature type="region of interest" description="Disordered" evidence="1">
    <location>
        <begin position="380"/>
        <end position="401"/>
    </location>
</feature>
<name>A0ABV4WHP7_9CYAN</name>
<evidence type="ECO:0000313" key="3">
    <source>
        <dbReference type="EMBL" id="MFB2834228.1"/>
    </source>
</evidence>
<dbReference type="Pfam" id="PF03743">
    <property type="entry name" value="TrbI"/>
    <property type="match status" value="1"/>
</dbReference>
<keyword evidence="2" id="KW-0812">Transmembrane</keyword>
<keyword evidence="4" id="KW-1185">Reference proteome</keyword>
<feature type="region of interest" description="Disordered" evidence="1">
    <location>
        <begin position="288"/>
        <end position="311"/>
    </location>
</feature>
<protein>
    <submittedName>
        <fullName evidence="3">TrbI/VirB10 family protein</fullName>
    </submittedName>
</protein>
<comment type="caution">
    <text evidence="3">The sequence shown here is derived from an EMBL/GenBank/DDBJ whole genome shotgun (WGS) entry which is preliminary data.</text>
</comment>
<dbReference type="InterPro" id="IPR005498">
    <property type="entry name" value="T4SS_VirB10/TraB/TrbI"/>
</dbReference>
<organism evidence="3 4">
    <name type="scientific">Floridaenema evergladense BLCC-F167</name>
    <dbReference type="NCBI Taxonomy" id="3153639"/>
    <lineage>
        <taxon>Bacteria</taxon>
        <taxon>Bacillati</taxon>
        <taxon>Cyanobacteriota</taxon>
        <taxon>Cyanophyceae</taxon>
        <taxon>Oscillatoriophycideae</taxon>
        <taxon>Aerosakkonematales</taxon>
        <taxon>Aerosakkonemataceae</taxon>
        <taxon>Floridanema</taxon>
        <taxon>Floridanema evergladense</taxon>
    </lineage>
</organism>
<dbReference type="RefSeq" id="WP_413276670.1">
    <property type="nucleotide sequence ID" value="NZ_JBHFNT010000058.1"/>
</dbReference>
<feature type="transmembrane region" description="Helical" evidence="2">
    <location>
        <begin position="85"/>
        <end position="106"/>
    </location>
</feature>
<accession>A0ABV4WHP7</accession>
<feature type="compositionally biased region" description="Low complexity" evidence="1">
    <location>
        <begin position="1"/>
        <end position="17"/>
    </location>
</feature>
<feature type="region of interest" description="Disordered" evidence="1">
    <location>
        <begin position="119"/>
        <end position="139"/>
    </location>
</feature>
<evidence type="ECO:0000313" key="4">
    <source>
        <dbReference type="Proteomes" id="UP001576780"/>
    </source>
</evidence>